<gene>
    <name evidence="2" type="ORF">ABDB84_01420</name>
</gene>
<keyword evidence="1" id="KW-0732">Signal</keyword>
<feature type="signal peptide" evidence="1">
    <location>
        <begin position="1"/>
        <end position="30"/>
    </location>
</feature>
<reference evidence="2 3" key="1">
    <citation type="journal article" date="2018" name="Int. J. Syst. Evol. Microbiol.">
        <title>Uliginosibacterium sediminicola sp. nov., isolated from freshwater sediment.</title>
        <authorList>
            <person name="Hwang W.M."/>
            <person name="Kim S.M."/>
            <person name="Kang K."/>
            <person name="Ahn T.Y."/>
        </authorList>
    </citation>
    <scope>NUCLEOTIDE SEQUENCE [LARGE SCALE GENOMIC DNA]</scope>
    <source>
        <strain evidence="2 3">M1-21</strain>
    </source>
</reference>
<protein>
    <recommendedName>
        <fullName evidence="4">Tetratricopeptide repeat protein</fullName>
    </recommendedName>
</protein>
<organism evidence="2 3">
    <name type="scientific">Uliginosibacterium sediminicola</name>
    <dbReference type="NCBI Taxonomy" id="2024550"/>
    <lineage>
        <taxon>Bacteria</taxon>
        <taxon>Pseudomonadati</taxon>
        <taxon>Pseudomonadota</taxon>
        <taxon>Betaproteobacteria</taxon>
        <taxon>Rhodocyclales</taxon>
        <taxon>Zoogloeaceae</taxon>
        <taxon>Uliginosibacterium</taxon>
    </lineage>
</organism>
<dbReference type="Proteomes" id="UP001410394">
    <property type="component" value="Unassembled WGS sequence"/>
</dbReference>
<dbReference type="RefSeq" id="WP_345917883.1">
    <property type="nucleotide sequence ID" value="NZ_JBDIVE010000001.1"/>
</dbReference>
<accession>A0ABU9YTS7</accession>
<name>A0ABU9YTS7_9RHOO</name>
<dbReference type="EMBL" id="JBDIVE010000001">
    <property type="protein sequence ID" value="MEN3067115.1"/>
    <property type="molecule type" value="Genomic_DNA"/>
</dbReference>
<keyword evidence="3" id="KW-1185">Reference proteome</keyword>
<proteinExistence type="predicted"/>
<evidence type="ECO:0000313" key="3">
    <source>
        <dbReference type="Proteomes" id="UP001410394"/>
    </source>
</evidence>
<sequence length="244" mass="26791">MATLQNSLMRTLRGWALALGSVLAAPLLQAASYPQLDVDSIVAPAPAPIDQERLALAVGLLAQYANTYPLRFDSQDDLIVALRDATELSQRLRTHLEVANPEPQILLLSAQLNTQAWRMGMKQGAELAFEQFSRLLRQSPDDMRANYLLGSFLSEFDEAGGLARRYLIRADQGGIPEAAYTLGMLSIGDRDIPAAKVYLERYAIQAGIGDEDFKRLLRAVSSGRVRVNFSRLPALPAGVVERLP</sequence>
<feature type="chain" id="PRO_5046592286" description="Tetratricopeptide repeat protein" evidence="1">
    <location>
        <begin position="31"/>
        <end position="244"/>
    </location>
</feature>
<comment type="caution">
    <text evidence="2">The sequence shown here is derived from an EMBL/GenBank/DDBJ whole genome shotgun (WGS) entry which is preliminary data.</text>
</comment>
<evidence type="ECO:0000256" key="1">
    <source>
        <dbReference type="SAM" id="SignalP"/>
    </source>
</evidence>
<evidence type="ECO:0000313" key="2">
    <source>
        <dbReference type="EMBL" id="MEN3067115.1"/>
    </source>
</evidence>
<evidence type="ECO:0008006" key="4">
    <source>
        <dbReference type="Google" id="ProtNLM"/>
    </source>
</evidence>
<dbReference type="SUPFAM" id="SSF81901">
    <property type="entry name" value="HCP-like"/>
    <property type="match status" value="1"/>
</dbReference>